<accession>A0A9W7L4H2</accession>
<dbReference type="OrthoDB" id="199820at2759"/>
<protein>
    <recommendedName>
        <fullName evidence="4">SnoaL-like domain-containing protein</fullName>
    </recommendedName>
</protein>
<name>A0A9W7L4H2_9STRA</name>
<dbReference type="AlphaFoldDB" id="A0A9W7L4H2"/>
<evidence type="ECO:0000313" key="3">
    <source>
        <dbReference type="Proteomes" id="UP001165065"/>
    </source>
</evidence>
<proteinExistence type="predicted"/>
<sequence>MKSTFAMLAFLTTTRAFVPTFTSKIASSLSLQRNFAIEIEVARPLSSSVSLSSTATPINEEKVAGGTIIDEDAALAASTFAIKPDKLILLAKDALRKGAGVEDPSILADDFEFCAPVVGPIDKDEYIDALTNFDLLSAFPDMDNRFHNIRVDPFEHDRVWWSTRSVATHTGSLLGKEPSGKKVELPPQTNSFKFNKEGKIKEVTVGYVLDRRQGNTGGLGGAFGYFWAVGQPLPIPECQPYKKSKRFQLLGLVGALAKKFSKK</sequence>
<dbReference type="Proteomes" id="UP001165065">
    <property type="component" value="Unassembled WGS sequence"/>
</dbReference>
<dbReference type="Gene3D" id="3.10.450.50">
    <property type="match status" value="1"/>
</dbReference>
<feature type="chain" id="PRO_5040941913" description="SnoaL-like domain-containing protein" evidence="1">
    <location>
        <begin position="17"/>
        <end position="263"/>
    </location>
</feature>
<organism evidence="2 3">
    <name type="scientific">Triparma columacea</name>
    <dbReference type="NCBI Taxonomy" id="722753"/>
    <lineage>
        <taxon>Eukaryota</taxon>
        <taxon>Sar</taxon>
        <taxon>Stramenopiles</taxon>
        <taxon>Ochrophyta</taxon>
        <taxon>Bolidophyceae</taxon>
        <taxon>Parmales</taxon>
        <taxon>Triparmaceae</taxon>
        <taxon>Triparma</taxon>
    </lineage>
</organism>
<keyword evidence="3" id="KW-1185">Reference proteome</keyword>
<gene>
    <name evidence="2" type="ORF">TrCOL_g5277</name>
</gene>
<reference evidence="3" key="1">
    <citation type="journal article" date="2023" name="Commun. Biol.">
        <title>Genome analysis of Parmales, the sister group of diatoms, reveals the evolutionary specialization of diatoms from phago-mixotrophs to photoautotrophs.</title>
        <authorList>
            <person name="Ban H."/>
            <person name="Sato S."/>
            <person name="Yoshikawa S."/>
            <person name="Yamada K."/>
            <person name="Nakamura Y."/>
            <person name="Ichinomiya M."/>
            <person name="Sato N."/>
            <person name="Blanc-Mathieu R."/>
            <person name="Endo H."/>
            <person name="Kuwata A."/>
            <person name="Ogata H."/>
        </authorList>
    </citation>
    <scope>NUCLEOTIDE SEQUENCE [LARGE SCALE GENOMIC DNA]</scope>
</reference>
<dbReference type="SUPFAM" id="SSF54427">
    <property type="entry name" value="NTF2-like"/>
    <property type="match status" value="1"/>
</dbReference>
<evidence type="ECO:0008006" key="4">
    <source>
        <dbReference type="Google" id="ProtNLM"/>
    </source>
</evidence>
<evidence type="ECO:0000256" key="1">
    <source>
        <dbReference type="SAM" id="SignalP"/>
    </source>
</evidence>
<dbReference type="EMBL" id="BRYA01000672">
    <property type="protein sequence ID" value="GMI28962.1"/>
    <property type="molecule type" value="Genomic_DNA"/>
</dbReference>
<keyword evidence="1" id="KW-0732">Signal</keyword>
<feature type="signal peptide" evidence="1">
    <location>
        <begin position="1"/>
        <end position="16"/>
    </location>
</feature>
<comment type="caution">
    <text evidence="2">The sequence shown here is derived from an EMBL/GenBank/DDBJ whole genome shotgun (WGS) entry which is preliminary data.</text>
</comment>
<dbReference type="InterPro" id="IPR032710">
    <property type="entry name" value="NTF2-like_dom_sf"/>
</dbReference>
<evidence type="ECO:0000313" key="2">
    <source>
        <dbReference type="EMBL" id="GMI28962.1"/>
    </source>
</evidence>